<gene>
    <name evidence="1" type="ORF">MVEN_01083300</name>
</gene>
<accession>A0A8H7D097</accession>
<comment type="caution">
    <text evidence="1">The sequence shown here is derived from an EMBL/GenBank/DDBJ whole genome shotgun (WGS) entry which is preliminary data.</text>
</comment>
<reference evidence="1" key="1">
    <citation type="submission" date="2020-05" db="EMBL/GenBank/DDBJ databases">
        <title>Mycena genomes resolve the evolution of fungal bioluminescence.</title>
        <authorList>
            <person name="Tsai I.J."/>
        </authorList>
    </citation>
    <scope>NUCLEOTIDE SEQUENCE</scope>
    <source>
        <strain evidence="1">CCC161011</strain>
    </source>
</reference>
<dbReference type="OrthoDB" id="3365698at2759"/>
<dbReference type="Gene3D" id="3.80.10.10">
    <property type="entry name" value="Ribonuclease Inhibitor"/>
    <property type="match status" value="1"/>
</dbReference>
<dbReference type="SUPFAM" id="SSF52047">
    <property type="entry name" value="RNI-like"/>
    <property type="match status" value="1"/>
</dbReference>
<evidence type="ECO:0008006" key="3">
    <source>
        <dbReference type="Google" id="ProtNLM"/>
    </source>
</evidence>
<name>A0A8H7D097_9AGAR</name>
<protein>
    <recommendedName>
        <fullName evidence="3">F-box domain-containing protein</fullName>
    </recommendedName>
</protein>
<dbReference type="Proteomes" id="UP000620124">
    <property type="component" value="Unassembled WGS sequence"/>
</dbReference>
<keyword evidence="2" id="KW-1185">Reference proteome</keyword>
<evidence type="ECO:0000313" key="1">
    <source>
        <dbReference type="EMBL" id="KAF7353968.1"/>
    </source>
</evidence>
<proteinExistence type="predicted"/>
<sequence length="490" mass="55304">MSSCISHEPLESILLALRSNVVPEPPERLAIRISIVEAEQSLFSVDEEFSQKASNFIAMSSSRLAPVRCLPPEILSSIFLHSILDSPLAIGRPQDFSVAAVSFHWREVALSTPSLWSRFSISLRGGEAAFQMLQLCLKRAKVSLLTIEIRKDAALQRPVHGGMVDHLIQKSDQWMRISVPLDYQLLVLFSSVRGRLSSLEIASFALATASEDSDVSLGDIDAFEIAPKLRSLSLRNTADALPLFPLNQLERVLFTNISKDRIVLIIDQSPNLRSLTCRWSADSPYPHPDDPHPPVTLEFLDTIDLKGDYYLLRFLTTPRLKFLSLTNMQHLSKPIFRRLFARSQCTLHTLFLDKVWAHWTCVVEILQRTPTLHSLTILDGRPNSVTDKAIEALVIDPAIEAQVLPGLRKLTLHGSYLFRTSKLLDMLESRMMINVDVASHVTRLRLVDLRLDQRQFTEGELERFRALQGPDVEVSLRRFDAQKSACTKQV</sequence>
<evidence type="ECO:0000313" key="2">
    <source>
        <dbReference type="Proteomes" id="UP000620124"/>
    </source>
</evidence>
<dbReference type="AlphaFoldDB" id="A0A8H7D097"/>
<organism evidence="1 2">
    <name type="scientific">Mycena venus</name>
    <dbReference type="NCBI Taxonomy" id="2733690"/>
    <lineage>
        <taxon>Eukaryota</taxon>
        <taxon>Fungi</taxon>
        <taxon>Dikarya</taxon>
        <taxon>Basidiomycota</taxon>
        <taxon>Agaricomycotina</taxon>
        <taxon>Agaricomycetes</taxon>
        <taxon>Agaricomycetidae</taxon>
        <taxon>Agaricales</taxon>
        <taxon>Marasmiineae</taxon>
        <taxon>Mycenaceae</taxon>
        <taxon>Mycena</taxon>
    </lineage>
</organism>
<dbReference type="InterPro" id="IPR032675">
    <property type="entry name" value="LRR_dom_sf"/>
</dbReference>
<dbReference type="EMBL" id="JACAZI010000008">
    <property type="protein sequence ID" value="KAF7353968.1"/>
    <property type="molecule type" value="Genomic_DNA"/>
</dbReference>